<dbReference type="AlphaFoldDB" id="A0A1Y1VIB0"/>
<dbReference type="InterPro" id="IPR004843">
    <property type="entry name" value="Calcineurin-like_PHP"/>
</dbReference>
<dbReference type="InterPro" id="IPR029052">
    <property type="entry name" value="Metallo-depent_PP-like"/>
</dbReference>
<protein>
    <submittedName>
        <fullName evidence="2">Metallo-dependent phosphatase</fullName>
    </submittedName>
</protein>
<reference evidence="2 3" key="2">
    <citation type="submission" date="2016-08" db="EMBL/GenBank/DDBJ databases">
        <title>Pervasive Adenine N6-methylation of Active Genes in Fungi.</title>
        <authorList>
            <consortium name="DOE Joint Genome Institute"/>
            <person name="Mondo S.J."/>
            <person name="Dannebaum R.O."/>
            <person name="Kuo R.C."/>
            <person name="Labutti K."/>
            <person name="Haridas S."/>
            <person name="Kuo A."/>
            <person name="Salamov A."/>
            <person name="Ahrendt S.R."/>
            <person name="Lipzen A."/>
            <person name="Sullivan W."/>
            <person name="Andreopoulos W.B."/>
            <person name="Clum A."/>
            <person name="Lindquist E."/>
            <person name="Daum C."/>
            <person name="Ramamoorthy G.K."/>
            <person name="Gryganskyi A."/>
            <person name="Culley D."/>
            <person name="Magnuson J.K."/>
            <person name="James T.Y."/>
            <person name="O'Malley M.A."/>
            <person name="Stajich J.E."/>
            <person name="Spatafora J.W."/>
            <person name="Visel A."/>
            <person name="Grigoriev I.V."/>
        </authorList>
    </citation>
    <scope>NUCLEOTIDE SEQUENCE [LARGE SCALE GENOMIC DNA]</scope>
    <source>
        <strain evidence="2 3">S4</strain>
    </source>
</reference>
<comment type="caution">
    <text evidence="2">The sequence shown here is derived from an EMBL/GenBank/DDBJ whole genome shotgun (WGS) entry which is preliminary data.</text>
</comment>
<name>A0A1Y1VIB0_9FUNG</name>
<keyword evidence="3" id="KW-1185">Reference proteome</keyword>
<accession>A0A1Y1VIB0</accession>
<dbReference type="PANTHER" id="PTHR46546:SF4">
    <property type="entry name" value="SHEWANELLA-LIKE PROTEIN PHOSPHATASE 1"/>
    <property type="match status" value="1"/>
</dbReference>
<sequence length="301" mass="34811">MEYVDDSENKHYNNTLLFKNEKPFKNSKKYKRIIAVGDIHGDYNQFIKILTHAKLIDKNKNWIGKNTIFVQVGDLMDRGDESKKIFDLMMKLKKQAKKKGGVIHSLLGNHEILNLTGDFRYTYLSDIKSYGTIEKRRKALALNTKYGDYIRKEMESVVVIDDMIFVHAGLLSRDAALGIKNVNKKIRKILIDAPYNISNDSPHPINTDPLLNLNENRPLWTRYLAYNSDIEAACEELSKVLKITNTTRMIVGHSIIADGRIARLCDNKLINIDIGITKYYGGRFGYLEIKRDKNEFWEIYN</sequence>
<dbReference type="SUPFAM" id="SSF56300">
    <property type="entry name" value="Metallo-dependent phosphatases"/>
    <property type="match status" value="1"/>
</dbReference>
<feature type="domain" description="Calcineurin-like phosphoesterase" evidence="1">
    <location>
        <begin position="32"/>
        <end position="253"/>
    </location>
</feature>
<organism evidence="2 3">
    <name type="scientific">Anaeromyces robustus</name>
    <dbReference type="NCBI Taxonomy" id="1754192"/>
    <lineage>
        <taxon>Eukaryota</taxon>
        <taxon>Fungi</taxon>
        <taxon>Fungi incertae sedis</taxon>
        <taxon>Chytridiomycota</taxon>
        <taxon>Chytridiomycota incertae sedis</taxon>
        <taxon>Neocallimastigomycetes</taxon>
        <taxon>Neocallimastigales</taxon>
        <taxon>Neocallimastigaceae</taxon>
        <taxon>Anaeromyces</taxon>
    </lineage>
</organism>
<evidence type="ECO:0000313" key="3">
    <source>
        <dbReference type="Proteomes" id="UP000193944"/>
    </source>
</evidence>
<dbReference type="Gene3D" id="3.60.21.10">
    <property type="match status" value="1"/>
</dbReference>
<reference evidence="2 3" key="1">
    <citation type="submission" date="2016-08" db="EMBL/GenBank/DDBJ databases">
        <title>A Parts List for Fungal Cellulosomes Revealed by Comparative Genomics.</title>
        <authorList>
            <consortium name="DOE Joint Genome Institute"/>
            <person name="Haitjema C.H."/>
            <person name="Gilmore S.P."/>
            <person name="Henske J.K."/>
            <person name="Solomon K.V."/>
            <person name="De Groot R."/>
            <person name="Kuo A."/>
            <person name="Mondo S.J."/>
            <person name="Salamov A.A."/>
            <person name="Labutti K."/>
            <person name="Zhao Z."/>
            <person name="Chiniquy J."/>
            <person name="Barry K."/>
            <person name="Brewer H.M."/>
            <person name="Purvine S.O."/>
            <person name="Wright A.T."/>
            <person name="Boxma B."/>
            <person name="Van Alen T."/>
            <person name="Hackstein J.H."/>
            <person name="Baker S.E."/>
            <person name="Grigoriev I.V."/>
            <person name="O'Malley M.A."/>
        </authorList>
    </citation>
    <scope>NUCLEOTIDE SEQUENCE [LARGE SCALE GENOMIC DNA]</scope>
    <source>
        <strain evidence="2 3">S4</strain>
    </source>
</reference>
<evidence type="ECO:0000313" key="2">
    <source>
        <dbReference type="EMBL" id="ORX55832.1"/>
    </source>
</evidence>
<dbReference type="STRING" id="1754192.A0A1Y1VIB0"/>
<dbReference type="Proteomes" id="UP000193944">
    <property type="component" value="Unassembled WGS sequence"/>
</dbReference>
<proteinExistence type="predicted"/>
<gene>
    <name evidence="2" type="ORF">BCR32DRAFT_239297</name>
</gene>
<dbReference type="OrthoDB" id="5976022at2759"/>
<dbReference type="GO" id="GO:0016787">
    <property type="term" value="F:hydrolase activity"/>
    <property type="evidence" value="ECO:0007669"/>
    <property type="project" value="InterPro"/>
</dbReference>
<dbReference type="EMBL" id="MCFG01000712">
    <property type="protein sequence ID" value="ORX55832.1"/>
    <property type="molecule type" value="Genomic_DNA"/>
</dbReference>
<dbReference type="PANTHER" id="PTHR46546">
    <property type="entry name" value="SHEWANELLA-LIKE PROTEIN PHOSPHATASE 1"/>
    <property type="match status" value="1"/>
</dbReference>
<dbReference type="Pfam" id="PF00149">
    <property type="entry name" value="Metallophos"/>
    <property type="match status" value="1"/>
</dbReference>
<evidence type="ECO:0000259" key="1">
    <source>
        <dbReference type="Pfam" id="PF00149"/>
    </source>
</evidence>